<sequence>MMNQTMECRGGNKAPPVADSQRRRQKAHSFSSSLLDAICQSLDEDQNLQSQHGQVKMKMSNQRTQPSAFREVKNVHVVSQAGEHVEKGFRRVAKPMEDGMRLAPSSSSSSMVSNRSYSDYSSSMGPVSSSGSSDDVSGYYASSCFYTKSSGDYIKEKMGKAKLRAIKLYSELKKKSPISPRCRLTAYINSLVRQPKKSSSAEQDTYSKPEPEPTSVTDSKPPPCREIDYSRREVFRRCHEKIVRGLKMREFIEETDAESCASSDLFELETLDELPVFETTHIKLNQDTPNFPI</sequence>
<dbReference type="AlphaFoldDB" id="A0A7N0V1D0"/>
<keyword evidence="10" id="KW-1185">Reference proteome</keyword>
<dbReference type="GO" id="GO:0009734">
    <property type="term" value="P:auxin-activated signaling pathway"/>
    <property type="evidence" value="ECO:0007669"/>
    <property type="project" value="UniProtKB-KW"/>
</dbReference>
<feature type="region of interest" description="Disordered" evidence="8">
    <location>
        <begin position="1"/>
        <end position="31"/>
    </location>
</feature>
<keyword evidence="6" id="KW-0472">Membrane</keyword>
<comment type="subcellular location">
    <subcellularLocation>
        <location evidence="2">Cell membrane</location>
    </subcellularLocation>
</comment>
<dbReference type="EnsemblPlants" id="Kaladp0094s0060.1.v1.1">
    <property type="protein sequence ID" value="Kaladp0094s0060.1.v1.1.CDS.1"/>
    <property type="gene ID" value="Kaladp0094s0060.v1.1"/>
</dbReference>
<dbReference type="PANTHER" id="PTHR33541:SF31">
    <property type="entry name" value="PROTEIN BIG GRAIN 1-LIKE A"/>
    <property type="match status" value="1"/>
</dbReference>
<protein>
    <submittedName>
        <fullName evidence="9">Uncharacterized protein</fullName>
    </submittedName>
</protein>
<evidence type="ECO:0000256" key="4">
    <source>
        <dbReference type="ARBA" id="ARBA00022448"/>
    </source>
</evidence>
<evidence type="ECO:0000256" key="2">
    <source>
        <dbReference type="ARBA" id="ARBA00004236"/>
    </source>
</evidence>
<evidence type="ECO:0000256" key="1">
    <source>
        <dbReference type="ARBA" id="ARBA00002281"/>
    </source>
</evidence>
<comment type="function">
    <text evidence="1">Involved in auxin transport. Regulator of the auxin signaling pathway.</text>
</comment>
<feature type="region of interest" description="Disordered" evidence="8">
    <location>
        <begin position="193"/>
        <end position="225"/>
    </location>
</feature>
<name>A0A7N0V1D0_KALFE</name>
<feature type="compositionally biased region" description="Polar residues" evidence="8">
    <location>
        <begin position="193"/>
        <end position="204"/>
    </location>
</feature>
<evidence type="ECO:0000256" key="6">
    <source>
        <dbReference type="ARBA" id="ARBA00023136"/>
    </source>
</evidence>
<comment type="similarity">
    <text evidence="3">Belongs to the BIG GRAIN 1 (BG1) plant protein family.</text>
</comment>
<dbReference type="PANTHER" id="PTHR33541">
    <property type="entry name" value="PROTEIN BIG GRAIN 1-LIKE A-RELATED"/>
    <property type="match status" value="1"/>
</dbReference>
<evidence type="ECO:0000256" key="8">
    <source>
        <dbReference type="SAM" id="MobiDB-lite"/>
    </source>
</evidence>
<keyword evidence="5" id="KW-1003">Cell membrane</keyword>
<evidence type="ECO:0000313" key="10">
    <source>
        <dbReference type="Proteomes" id="UP000594263"/>
    </source>
</evidence>
<feature type="compositionally biased region" description="Low complexity" evidence="8">
    <location>
        <begin position="105"/>
        <end position="135"/>
    </location>
</feature>
<keyword evidence="7" id="KW-0927">Auxin signaling pathway</keyword>
<evidence type="ECO:0000256" key="5">
    <source>
        <dbReference type="ARBA" id="ARBA00022475"/>
    </source>
</evidence>
<dbReference type="Gramene" id="Kaladp0094s0060.1.v1.1">
    <property type="protein sequence ID" value="Kaladp0094s0060.1.v1.1.CDS.1"/>
    <property type="gene ID" value="Kaladp0094s0060.v1.1"/>
</dbReference>
<keyword evidence="4" id="KW-0813">Transport</keyword>
<reference evidence="9" key="1">
    <citation type="submission" date="2021-01" db="UniProtKB">
        <authorList>
            <consortium name="EnsemblPlants"/>
        </authorList>
    </citation>
    <scope>IDENTIFICATION</scope>
</reference>
<evidence type="ECO:0000256" key="7">
    <source>
        <dbReference type="ARBA" id="ARBA00023294"/>
    </source>
</evidence>
<evidence type="ECO:0000256" key="3">
    <source>
        <dbReference type="ARBA" id="ARBA00010067"/>
    </source>
</evidence>
<accession>A0A7N0V1D0</accession>
<organism evidence="9 10">
    <name type="scientific">Kalanchoe fedtschenkoi</name>
    <name type="common">Lavender scallops</name>
    <name type="synonym">South American air plant</name>
    <dbReference type="NCBI Taxonomy" id="63787"/>
    <lineage>
        <taxon>Eukaryota</taxon>
        <taxon>Viridiplantae</taxon>
        <taxon>Streptophyta</taxon>
        <taxon>Embryophyta</taxon>
        <taxon>Tracheophyta</taxon>
        <taxon>Spermatophyta</taxon>
        <taxon>Magnoliopsida</taxon>
        <taxon>eudicotyledons</taxon>
        <taxon>Gunneridae</taxon>
        <taxon>Pentapetalae</taxon>
        <taxon>Saxifragales</taxon>
        <taxon>Crassulaceae</taxon>
        <taxon>Kalanchoe</taxon>
    </lineage>
</organism>
<feature type="region of interest" description="Disordered" evidence="8">
    <location>
        <begin position="100"/>
        <end position="135"/>
    </location>
</feature>
<dbReference type="InterPro" id="IPR039621">
    <property type="entry name" value="BG1-like"/>
</dbReference>
<evidence type="ECO:0000313" key="9">
    <source>
        <dbReference type="EnsemblPlants" id="Kaladp0094s0060.1.v1.1.CDS.1"/>
    </source>
</evidence>
<proteinExistence type="inferred from homology"/>
<dbReference type="GO" id="GO:0005886">
    <property type="term" value="C:plasma membrane"/>
    <property type="evidence" value="ECO:0007669"/>
    <property type="project" value="UniProtKB-SubCell"/>
</dbReference>
<dbReference type="Proteomes" id="UP000594263">
    <property type="component" value="Unplaced"/>
</dbReference>